<evidence type="ECO:0000256" key="4">
    <source>
        <dbReference type="ARBA" id="ARBA00023326"/>
    </source>
</evidence>
<keyword evidence="3" id="KW-0326">Glycosidase</keyword>
<dbReference type="InterPro" id="IPR013431">
    <property type="entry name" value="Delta_60_rpt"/>
</dbReference>
<evidence type="ECO:0000256" key="1">
    <source>
        <dbReference type="ARBA" id="ARBA00022729"/>
    </source>
</evidence>
<dbReference type="Gene3D" id="2.60.40.10">
    <property type="entry name" value="Immunoglobulins"/>
    <property type="match status" value="1"/>
</dbReference>
<keyword evidence="4" id="KW-0119">Carbohydrate metabolism</keyword>
<gene>
    <name evidence="7" type="ORF">GCM10009765_42320</name>
</gene>
<feature type="domain" description="Fibronectin type-III" evidence="6">
    <location>
        <begin position="459"/>
        <end position="561"/>
    </location>
</feature>
<name>A0ABP4THU2_9ACTN</name>
<evidence type="ECO:0000313" key="7">
    <source>
        <dbReference type="EMBL" id="GAA1688397.1"/>
    </source>
</evidence>
<evidence type="ECO:0000256" key="2">
    <source>
        <dbReference type="ARBA" id="ARBA00023157"/>
    </source>
</evidence>
<dbReference type="SMART" id="SM00560">
    <property type="entry name" value="LamGL"/>
    <property type="match status" value="1"/>
</dbReference>
<keyword evidence="8" id="KW-1185">Reference proteome</keyword>
<dbReference type="InterPro" id="IPR003961">
    <property type="entry name" value="FN3_dom"/>
</dbReference>
<protein>
    <recommendedName>
        <fullName evidence="6">Fibronectin type-III domain-containing protein</fullName>
    </recommendedName>
</protein>
<dbReference type="InterPro" id="IPR013783">
    <property type="entry name" value="Ig-like_fold"/>
</dbReference>
<evidence type="ECO:0000259" key="6">
    <source>
        <dbReference type="PROSITE" id="PS50853"/>
    </source>
</evidence>
<dbReference type="SUPFAM" id="SSF49265">
    <property type="entry name" value="Fibronectin type III"/>
    <property type="match status" value="1"/>
</dbReference>
<keyword evidence="2" id="KW-1015">Disulfide bond</keyword>
<accession>A0ABP4THU2</accession>
<dbReference type="PROSITE" id="PS50853">
    <property type="entry name" value="FN3"/>
    <property type="match status" value="1"/>
</dbReference>
<dbReference type="Pfam" id="PF17164">
    <property type="entry name" value="DUF5122"/>
    <property type="match status" value="1"/>
</dbReference>
<dbReference type="Pfam" id="PF13385">
    <property type="entry name" value="Laminin_G_3"/>
    <property type="match status" value="1"/>
</dbReference>
<dbReference type="InterPro" id="IPR036116">
    <property type="entry name" value="FN3_sf"/>
</dbReference>
<sequence>MRLGYFARHRPKMLVLAVAAVLVAGIGAAGPVAADTAPPAGTLETATADPQPTWQTDGIVWALARSGSTVIAGGDFGSIRPPGTSVGDSHQQVRHGVAAFDIATGNPTAFQPDIGGTPFAAASNPSPGECDAAGTGTYVCKEVLRVKTSPDGKTIYLGGDFDHAEGQVRQKLAAYDLATGALVTNLAPSINSRVRAIAVSNTTVYIGGDFTSVNGQPRTRLAAFDRATGALLPWAPTADHTVYTMALSTDGSHVIVGGVFDHINSTTINGIATVDATSGATMPWSSRPVPPRNTAADTYSTVWDLVVDGNTVYAGANGHGPNIFDGRFAADVNTGNLIWKDNCYGATSAIALMKGVLYSASHAHDCSDLGAFGEVTPRRYQRLLAETADSHGAAKPTLLHWFPTVNPGPPNSYYLQGPWAMANDDTDLWVGGEFTTANGQPQQGLTRYVYKATAPDVNPPEPMLAPMVTPRGTTSLGVNWQATWDRDNANLTYSLYRDGGSTPIYTVSANSNFWTLPVLRYVDNGLAAGSSHTYTVKVTDPFGNSRTSPASAAVAGSVSPLGRYGGAVAASGPSPYWQLNEKSGTTAADATGSKTGRFGSGIQLNQSGAPGVLPNAAIRTNGTSNGILTTPSAAAAPTTYSIEFWFGTAYPTGGKLVGFGNAATGNSTNYDRQIYINNAGKLVFGVWNNGPQTITSPGSYQSGGWHHVVATQGATGMALYVDGALVGTNPTTTAQAITGYWRLGGDNLAYWPGVPASNWFHGGIDDVAFYPTALTALQVGTHYSAGNN</sequence>
<feature type="chain" id="PRO_5045276516" description="Fibronectin type-III domain-containing protein" evidence="5">
    <location>
        <begin position="35"/>
        <end position="788"/>
    </location>
</feature>
<dbReference type="InterPro" id="IPR006558">
    <property type="entry name" value="LamG-like"/>
</dbReference>
<feature type="signal peptide" evidence="5">
    <location>
        <begin position="1"/>
        <end position="34"/>
    </location>
</feature>
<comment type="caution">
    <text evidence="7">The sequence shown here is derived from an EMBL/GenBank/DDBJ whole genome shotgun (WGS) entry which is preliminary data.</text>
</comment>
<dbReference type="InterPro" id="IPR011047">
    <property type="entry name" value="Quinoprotein_ADH-like_sf"/>
</dbReference>
<evidence type="ECO:0000256" key="5">
    <source>
        <dbReference type="SAM" id="SignalP"/>
    </source>
</evidence>
<evidence type="ECO:0000256" key="3">
    <source>
        <dbReference type="ARBA" id="ARBA00023295"/>
    </source>
</evidence>
<reference evidence="8" key="1">
    <citation type="journal article" date="2019" name="Int. J. Syst. Evol. Microbiol.">
        <title>The Global Catalogue of Microorganisms (GCM) 10K type strain sequencing project: providing services to taxonomists for standard genome sequencing and annotation.</title>
        <authorList>
            <consortium name="The Broad Institute Genomics Platform"/>
            <consortium name="The Broad Institute Genome Sequencing Center for Infectious Disease"/>
            <person name="Wu L."/>
            <person name="Ma J."/>
        </authorList>
    </citation>
    <scope>NUCLEOTIDE SEQUENCE [LARGE SCALE GENOMIC DNA]</scope>
    <source>
        <strain evidence="8">JCM 14718</strain>
    </source>
</reference>
<dbReference type="Gene3D" id="2.60.120.200">
    <property type="match status" value="1"/>
</dbReference>
<dbReference type="InterPro" id="IPR013320">
    <property type="entry name" value="ConA-like_dom_sf"/>
</dbReference>
<keyword evidence="1 5" id="KW-0732">Signal</keyword>
<keyword evidence="3" id="KW-0378">Hydrolase</keyword>
<dbReference type="EMBL" id="BAAANY010000015">
    <property type="protein sequence ID" value="GAA1688397.1"/>
    <property type="molecule type" value="Genomic_DNA"/>
</dbReference>
<evidence type="ECO:0000313" key="8">
    <source>
        <dbReference type="Proteomes" id="UP001500618"/>
    </source>
</evidence>
<dbReference type="Proteomes" id="UP001500618">
    <property type="component" value="Unassembled WGS sequence"/>
</dbReference>
<dbReference type="SUPFAM" id="SSF50998">
    <property type="entry name" value="Quinoprotein alcohol dehydrogenase-like"/>
    <property type="match status" value="1"/>
</dbReference>
<keyword evidence="4" id="KW-0624">Polysaccharide degradation</keyword>
<dbReference type="SUPFAM" id="SSF49899">
    <property type="entry name" value="Concanavalin A-like lectins/glucanases"/>
    <property type="match status" value="1"/>
</dbReference>
<organism evidence="7 8">
    <name type="scientific">Fodinicola feengrottensis</name>
    <dbReference type="NCBI Taxonomy" id="435914"/>
    <lineage>
        <taxon>Bacteria</taxon>
        <taxon>Bacillati</taxon>
        <taxon>Actinomycetota</taxon>
        <taxon>Actinomycetes</taxon>
        <taxon>Mycobacteriales</taxon>
        <taxon>Fodinicola</taxon>
    </lineage>
</organism>
<proteinExistence type="predicted"/>